<evidence type="ECO:0000313" key="1">
    <source>
        <dbReference type="EMBL" id="QHT83515.1"/>
    </source>
</evidence>
<accession>A0A6C0HTP1</accession>
<dbReference type="AlphaFoldDB" id="A0A6C0HTP1"/>
<protein>
    <submittedName>
        <fullName evidence="1">Uncharacterized protein</fullName>
    </submittedName>
</protein>
<name>A0A6C0HTP1_9ZZZZ</name>
<sequence length="102" mass="12337">MDVIIQLPIPIEIVYLIASYDRILSIRKIPKNDERYSILQKIPKKIFLYDIISKHFIGFKIYFNNNMGLVRFIHKFNIETWYYESKIFYVGDNYDIATNKHL</sequence>
<dbReference type="EMBL" id="MN740010">
    <property type="protein sequence ID" value="QHT83515.1"/>
    <property type="molecule type" value="Genomic_DNA"/>
</dbReference>
<reference evidence="1" key="1">
    <citation type="journal article" date="2020" name="Nature">
        <title>Giant virus diversity and host interactions through global metagenomics.</title>
        <authorList>
            <person name="Schulz F."/>
            <person name="Roux S."/>
            <person name="Paez-Espino D."/>
            <person name="Jungbluth S."/>
            <person name="Walsh D.A."/>
            <person name="Denef V.J."/>
            <person name="McMahon K.D."/>
            <person name="Konstantinidis K.T."/>
            <person name="Eloe-Fadrosh E.A."/>
            <person name="Kyrpides N.C."/>
            <person name="Woyke T."/>
        </authorList>
    </citation>
    <scope>NUCLEOTIDE SEQUENCE</scope>
    <source>
        <strain evidence="1">GVMAG-M-3300023184-168</strain>
    </source>
</reference>
<organism evidence="1">
    <name type="scientific">viral metagenome</name>
    <dbReference type="NCBI Taxonomy" id="1070528"/>
    <lineage>
        <taxon>unclassified sequences</taxon>
        <taxon>metagenomes</taxon>
        <taxon>organismal metagenomes</taxon>
    </lineage>
</organism>
<proteinExistence type="predicted"/>